<dbReference type="InterPro" id="IPR014833">
    <property type="entry name" value="TnsA_N"/>
</dbReference>
<dbReference type="AlphaFoldDB" id="A0A7S9R5Z6"/>
<evidence type="ECO:0000313" key="4">
    <source>
        <dbReference type="Proteomes" id="UP000594630"/>
    </source>
</evidence>
<evidence type="ECO:0000259" key="1">
    <source>
        <dbReference type="Pfam" id="PF08721"/>
    </source>
</evidence>
<protein>
    <recommendedName>
        <fullName evidence="5">Heteromeric transposase endonuclease subunit TnsA</fullName>
    </recommendedName>
</protein>
<name>A0A7S9R5Z6_9BACT</name>
<dbReference type="GO" id="GO:0003676">
    <property type="term" value="F:nucleic acid binding"/>
    <property type="evidence" value="ECO:0007669"/>
    <property type="project" value="InterPro"/>
</dbReference>
<dbReference type="Pfam" id="PF08721">
    <property type="entry name" value="Tn7_Tnp_TnsA_C"/>
    <property type="match status" value="1"/>
</dbReference>
<evidence type="ECO:0008006" key="5">
    <source>
        <dbReference type="Google" id="ProtNLM"/>
    </source>
</evidence>
<dbReference type="InterPro" id="IPR011856">
    <property type="entry name" value="tRNA_endonuc-like_dom_sf"/>
</dbReference>
<reference evidence="3 4" key="1">
    <citation type="journal article" date="2018" name="Emerg. Microbes Infect.">
        <title>Genomic analysis of oral Campylobacter concisus strains identified a potential bacterial molecular marker associated with active Crohn's disease.</title>
        <authorList>
            <person name="Liu F."/>
            <person name="Ma R."/>
            <person name="Tay C.Y.A."/>
            <person name="Octavia S."/>
            <person name="Lan R."/>
            <person name="Chung H.K.L."/>
            <person name="Riordan S.M."/>
            <person name="Grimm M.C."/>
            <person name="Leong R.W."/>
            <person name="Tanaka M.M."/>
            <person name="Connor S."/>
            <person name="Zhang L."/>
        </authorList>
    </citation>
    <scope>NUCLEOTIDE SEQUENCE [LARGE SCALE GENOMIC DNA]</scope>
    <source>
        <strain evidence="3 4">P10CDO-S2</strain>
    </source>
</reference>
<dbReference type="Gene3D" id="3.40.1350.10">
    <property type="match status" value="1"/>
</dbReference>
<dbReference type="Proteomes" id="UP000594630">
    <property type="component" value="Chromosome"/>
</dbReference>
<feature type="domain" description="TnsA endonuclease C-terminal" evidence="1">
    <location>
        <begin position="126"/>
        <end position="199"/>
    </location>
</feature>
<dbReference type="Pfam" id="PF08722">
    <property type="entry name" value="Tn7_TnsA-like_N"/>
    <property type="match status" value="1"/>
</dbReference>
<proteinExistence type="predicted"/>
<gene>
    <name evidence="3" type="ORF">CVT06_01035</name>
</gene>
<dbReference type="EMBL" id="CP049274">
    <property type="protein sequence ID" value="QPH83759.1"/>
    <property type="molecule type" value="Genomic_DNA"/>
</dbReference>
<accession>A0A7S9R5Z6</accession>
<evidence type="ECO:0000313" key="3">
    <source>
        <dbReference type="EMBL" id="QPH83759.1"/>
    </source>
</evidence>
<dbReference type="RefSeq" id="WP_103559941.1">
    <property type="nucleotide sequence ID" value="NZ_CABPUO010000011.1"/>
</dbReference>
<sequence>MSVRKIPKNYRSSTGIFQSLKNKSPISYESLLERDFYLLLEFNHEVQSYEEQPLTTQYAYRNSIYRYTPDCLVQYYPNFNKLPCVFEIKFSEELKEKKVFLDAKFFQIEQYLYENDMNFKIFTELDIDPIYLENAKLIYTYANLQSTNAVKDAFNLCKKYSGKTLAYILNQISDNRLRQAEFIPYIWYLVFSSKLKIDMYKPINFNTPIRICDE</sequence>
<organism evidence="3 4">
    <name type="scientific">Campylobacter concisus</name>
    <dbReference type="NCBI Taxonomy" id="199"/>
    <lineage>
        <taxon>Bacteria</taxon>
        <taxon>Pseudomonadati</taxon>
        <taxon>Campylobacterota</taxon>
        <taxon>Epsilonproteobacteria</taxon>
        <taxon>Campylobacterales</taxon>
        <taxon>Campylobacteraceae</taxon>
        <taxon>Campylobacter</taxon>
    </lineage>
</organism>
<feature type="domain" description="TnsA endonuclease N-terminal" evidence="2">
    <location>
        <begin position="43"/>
        <end position="124"/>
    </location>
</feature>
<dbReference type="InterPro" id="IPR014832">
    <property type="entry name" value="TnsA_C"/>
</dbReference>
<evidence type="ECO:0000259" key="2">
    <source>
        <dbReference type="Pfam" id="PF08722"/>
    </source>
</evidence>